<evidence type="ECO:0000313" key="3">
    <source>
        <dbReference type="Proteomes" id="UP000747399"/>
    </source>
</evidence>
<organism evidence="2 3">
    <name type="scientific">Volvox africanus</name>
    <dbReference type="NCBI Taxonomy" id="51714"/>
    <lineage>
        <taxon>Eukaryota</taxon>
        <taxon>Viridiplantae</taxon>
        <taxon>Chlorophyta</taxon>
        <taxon>core chlorophytes</taxon>
        <taxon>Chlorophyceae</taxon>
        <taxon>CS clade</taxon>
        <taxon>Chlamydomonadales</taxon>
        <taxon>Volvocaceae</taxon>
        <taxon>Volvox</taxon>
    </lineage>
</organism>
<evidence type="ECO:0000313" key="2">
    <source>
        <dbReference type="EMBL" id="GIL54379.1"/>
    </source>
</evidence>
<sequence length="99" mass="10056">MSLLCSNSLVTDGATANSSAWTSMRFVVASTGAAVSPRLTAATAFSSAFSKPFAACIAWARARTRDSFGASSGGGGELEGSRNDPGRTQQPHQSAPCAL</sequence>
<name>A0A8J4B611_9CHLO</name>
<keyword evidence="3" id="KW-1185">Reference proteome</keyword>
<dbReference type="EMBL" id="BNCO01000017">
    <property type="protein sequence ID" value="GIL54379.1"/>
    <property type="molecule type" value="Genomic_DNA"/>
</dbReference>
<reference evidence="2" key="1">
    <citation type="journal article" date="2021" name="Proc. Natl. Acad. Sci. U.S.A.">
        <title>Three genomes in the algal genus Volvox reveal the fate of a haploid sex-determining region after a transition to homothallism.</title>
        <authorList>
            <person name="Yamamoto K."/>
            <person name="Hamaji T."/>
            <person name="Kawai-Toyooka H."/>
            <person name="Matsuzaki R."/>
            <person name="Takahashi F."/>
            <person name="Nishimura Y."/>
            <person name="Kawachi M."/>
            <person name="Noguchi H."/>
            <person name="Minakuchi Y."/>
            <person name="Umen J.G."/>
            <person name="Toyoda A."/>
            <person name="Nozaki H."/>
        </authorList>
    </citation>
    <scope>NUCLEOTIDE SEQUENCE</scope>
    <source>
        <strain evidence="2">NIES-3780</strain>
    </source>
</reference>
<dbReference type="Proteomes" id="UP000747399">
    <property type="component" value="Unassembled WGS sequence"/>
</dbReference>
<evidence type="ECO:0000256" key="1">
    <source>
        <dbReference type="SAM" id="MobiDB-lite"/>
    </source>
</evidence>
<accession>A0A8J4B611</accession>
<proteinExistence type="predicted"/>
<comment type="caution">
    <text evidence="2">The sequence shown here is derived from an EMBL/GenBank/DDBJ whole genome shotgun (WGS) entry which is preliminary data.</text>
</comment>
<gene>
    <name evidence="2" type="ORF">Vafri_9939</name>
</gene>
<feature type="region of interest" description="Disordered" evidence="1">
    <location>
        <begin position="66"/>
        <end position="99"/>
    </location>
</feature>
<dbReference type="AlphaFoldDB" id="A0A8J4B611"/>
<protein>
    <submittedName>
        <fullName evidence="2">Uncharacterized protein</fullName>
    </submittedName>
</protein>